<dbReference type="SUPFAM" id="SSF51735">
    <property type="entry name" value="NAD(P)-binding Rossmann-fold domains"/>
    <property type="match status" value="1"/>
</dbReference>
<dbReference type="SUPFAM" id="SSF55347">
    <property type="entry name" value="Glyceraldehyde-3-phosphate dehydrogenase-like, C-terminal domain"/>
    <property type="match status" value="1"/>
</dbReference>
<evidence type="ECO:0000313" key="4">
    <source>
        <dbReference type="Proteomes" id="UP000553963"/>
    </source>
</evidence>
<sequence>MTRKARIGVIGAGWWAVANHLPLLKANPDCEIVAVNRLGAEELAAVAREFGVAAAFEDYRAMLDTVPMDGVIIASPHVNHHEHALAALAKGLHVLVEKPLATTAADARDIVAAANAAGREVVVPYGWNFKRFTDRAHELVASGAIGTVEHVKLEMASALEDLMAGRPMKETEGAFFRPPASTWADPKRAGGYGWGQLVHALGLLFRIADLAPEAVFAQFGRSPSGVDYYDAAVVRFANGATGALSGSSTVPKHRSVYIELRLFGSEGMLLLDIERQRLEVWRRDGNDTVVEMAPGEGGYACVEPVETFVDICRGAPYVNRAPGLVGQRAVEVLDAMYRSAVSGQLEKV</sequence>
<dbReference type="GO" id="GO:0000166">
    <property type="term" value="F:nucleotide binding"/>
    <property type="evidence" value="ECO:0007669"/>
    <property type="project" value="InterPro"/>
</dbReference>
<dbReference type="InterPro" id="IPR036291">
    <property type="entry name" value="NAD(P)-bd_dom_sf"/>
</dbReference>
<dbReference type="PANTHER" id="PTHR43377:SF1">
    <property type="entry name" value="BILIVERDIN REDUCTASE A"/>
    <property type="match status" value="1"/>
</dbReference>
<proteinExistence type="predicted"/>
<dbReference type="Pfam" id="PF01408">
    <property type="entry name" value="GFO_IDH_MocA"/>
    <property type="match status" value="1"/>
</dbReference>
<protein>
    <submittedName>
        <fullName evidence="3">Putative dehydrogenase</fullName>
    </submittedName>
</protein>
<gene>
    <name evidence="3" type="ORF">GGR25_003195</name>
</gene>
<dbReference type="RefSeq" id="WP_183399799.1">
    <property type="nucleotide sequence ID" value="NZ_JACIDS010000004.1"/>
</dbReference>
<dbReference type="InterPro" id="IPR051450">
    <property type="entry name" value="Gfo/Idh/MocA_Oxidoreductases"/>
</dbReference>
<feature type="domain" description="Gfo/Idh/MocA-like oxidoreductase N-terminal" evidence="1">
    <location>
        <begin position="6"/>
        <end position="123"/>
    </location>
</feature>
<dbReference type="Gene3D" id="3.30.360.10">
    <property type="entry name" value="Dihydrodipicolinate Reductase, domain 2"/>
    <property type="match status" value="1"/>
</dbReference>
<dbReference type="Pfam" id="PF22725">
    <property type="entry name" value="GFO_IDH_MocA_C3"/>
    <property type="match status" value="1"/>
</dbReference>
<evidence type="ECO:0000259" key="1">
    <source>
        <dbReference type="Pfam" id="PF01408"/>
    </source>
</evidence>
<name>A0A840ASU8_9HYPH</name>
<reference evidence="3 4" key="1">
    <citation type="submission" date="2020-08" db="EMBL/GenBank/DDBJ databases">
        <title>Genomic Encyclopedia of Type Strains, Phase IV (KMG-IV): sequencing the most valuable type-strain genomes for metagenomic binning, comparative biology and taxonomic classification.</title>
        <authorList>
            <person name="Goeker M."/>
        </authorList>
    </citation>
    <scope>NUCLEOTIDE SEQUENCE [LARGE SCALE GENOMIC DNA]</scope>
    <source>
        <strain evidence="3 4">DSM 25966</strain>
    </source>
</reference>
<feature type="domain" description="GFO/IDH/MocA-like oxidoreductase" evidence="2">
    <location>
        <begin position="135"/>
        <end position="269"/>
    </location>
</feature>
<dbReference type="Gene3D" id="3.40.50.720">
    <property type="entry name" value="NAD(P)-binding Rossmann-like Domain"/>
    <property type="match status" value="1"/>
</dbReference>
<organism evidence="3 4">
    <name type="scientific">Kaistia hirudinis</name>
    <dbReference type="NCBI Taxonomy" id="1293440"/>
    <lineage>
        <taxon>Bacteria</taxon>
        <taxon>Pseudomonadati</taxon>
        <taxon>Pseudomonadota</taxon>
        <taxon>Alphaproteobacteria</taxon>
        <taxon>Hyphomicrobiales</taxon>
        <taxon>Kaistiaceae</taxon>
        <taxon>Kaistia</taxon>
    </lineage>
</organism>
<dbReference type="InterPro" id="IPR000683">
    <property type="entry name" value="Gfo/Idh/MocA-like_OxRdtase_N"/>
</dbReference>
<evidence type="ECO:0000259" key="2">
    <source>
        <dbReference type="Pfam" id="PF22725"/>
    </source>
</evidence>
<dbReference type="PANTHER" id="PTHR43377">
    <property type="entry name" value="BILIVERDIN REDUCTASE A"/>
    <property type="match status" value="1"/>
</dbReference>
<dbReference type="AlphaFoldDB" id="A0A840ASU8"/>
<accession>A0A840ASU8</accession>
<keyword evidence="4" id="KW-1185">Reference proteome</keyword>
<dbReference type="Proteomes" id="UP000553963">
    <property type="component" value="Unassembled WGS sequence"/>
</dbReference>
<evidence type="ECO:0000313" key="3">
    <source>
        <dbReference type="EMBL" id="MBB3932137.1"/>
    </source>
</evidence>
<dbReference type="EMBL" id="JACIDS010000004">
    <property type="protein sequence ID" value="MBB3932137.1"/>
    <property type="molecule type" value="Genomic_DNA"/>
</dbReference>
<comment type="caution">
    <text evidence="3">The sequence shown here is derived from an EMBL/GenBank/DDBJ whole genome shotgun (WGS) entry which is preliminary data.</text>
</comment>
<dbReference type="InterPro" id="IPR055170">
    <property type="entry name" value="GFO_IDH_MocA-like_dom"/>
</dbReference>